<keyword evidence="16" id="KW-1185">Reference proteome</keyword>
<evidence type="ECO:0000256" key="12">
    <source>
        <dbReference type="ARBA" id="ARBA00023170"/>
    </source>
</evidence>
<sequence length="155" mass="16507">MFGDADEQVDSGFETVSVPDSPAGMDRGVGDIAAKQTDGADAIVPAGQIVKKSRADLGDSDDDVVETIGERLWGLTEMFPDSVRDATRTLTSVTHTALSKVYGLSRTLIWVFFSSAAILAAPVIVEVERVNMDEMAKQQQREILLGPSAAVAGHK</sequence>
<keyword evidence="7" id="KW-0653">Protein transport</keyword>
<dbReference type="CDD" id="cd22884">
    <property type="entry name" value="TOM22"/>
    <property type="match status" value="1"/>
</dbReference>
<organism evidence="15 16">
    <name type="scientific">Tropilaelaps mercedesae</name>
    <dbReference type="NCBI Taxonomy" id="418985"/>
    <lineage>
        <taxon>Eukaryota</taxon>
        <taxon>Metazoa</taxon>
        <taxon>Ecdysozoa</taxon>
        <taxon>Arthropoda</taxon>
        <taxon>Chelicerata</taxon>
        <taxon>Arachnida</taxon>
        <taxon>Acari</taxon>
        <taxon>Parasitiformes</taxon>
        <taxon>Mesostigmata</taxon>
        <taxon>Gamasina</taxon>
        <taxon>Dermanyssoidea</taxon>
        <taxon>Laelapidae</taxon>
        <taxon>Tropilaelaps</taxon>
    </lineage>
</organism>
<feature type="transmembrane region" description="Helical" evidence="14">
    <location>
        <begin position="107"/>
        <end position="125"/>
    </location>
</feature>
<keyword evidence="4" id="KW-0813">Transport</keyword>
<dbReference type="Pfam" id="PF04281">
    <property type="entry name" value="Tom22"/>
    <property type="match status" value="1"/>
</dbReference>
<evidence type="ECO:0000256" key="11">
    <source>
        <dbReference type="ARBA" id="ARBA00023136"/>
    </source>
</evidence>
<dbReference type="EMBL" id="MNPL01002386">
    <property type="protein sequence ID" value="OQR78317.1"/>
    <property type="molecule type" value="Genomic_DNA"/>
</dbReference>
<keyword evidence="10" id="KW-0496">Mitochondrion</keyword>
<evidence type="ECO:0000256" key="10">
    <source>
        <dbReference type="ARBA" id="ARBA00023128"/>
    </source>
</evidence>
<gene>
    <name evidence="15" type="ORF">BIW11_06488</name>
</gene>
<evidence type="ECO:0000256" key="5">
    <source>
        <dbReference type="ARBA" id="ARBA00022692"/>
    </source>
</evidence>
<dbReference type="AlphaFoldDB" id="A0A1V9XXS2"/>
<dbReference type="OrthoDB" id="10016939at2759"/>
<evidence type="ECO:0000256" key="6">
    <source>
        <dbReference type="ARBA" id="ARBA00022787"/>
    </source>
</evidence>
<dbReference type="FunCoup" id="A0A1V9XXS2">
    <property type="interactions" value="1391"/>
</dbReference>
<accession>A0A1V9XXS2</accession>
<proteinExistence type="inferred from homology"/>
<dbReference type="InterPro" id="IPR005683">
    <property type="entry name" value="Tom22"/>
</dbReference>
<keyword evidence="8 14" id="KW-1133">Transmembrane helix</keyword>
<dbReference type="GO" id="GO:0006886">
    <property type="term" value="P:intracellular protein transport"/>
    <property type="evidence" value="ECO:0007669"/>
    <property type="project" value="InterPro"/>
</dbReference>
<evidence type="ECO:0000256" key="1">
    <source>
        <dbReference type="ARBA" id="ARBA00004572"/>
    </source>
</evidence>
<comment type="similarity">
    <text evidence="2">Belongs to the Tom22 family.</text>
</comment>
<dbReference type="GO" id="GO:0005741">
    <property type="term" value="C:mitochondrial outer membrane"/>
    <property type="evidence" value="ECO:0007669"/>
    <property type="project" value="UniProtKB-SubCell"/>
</dbReference>
<dbReference type="InParanoid" id="A0A1V9XXS2"/>
<dbReference type="Proteomes" id="UP000192247">
    <property type="component" value="Unassembled WGS sequence"/>
</dbReference>
<dbReference type="PANTHER" id="PTHR12504">
    <property type="entry name" value="MITOCHONDRIAL IMPORT RECEPTOR SUBUNIT TOM22"/>
    <property type="match status" value="1"/>
</dbReference>
<evidence type="ECO:0000256" key="3">
    <source>
        <dbReference type="ARBA" id="ARBA00016229"/>
    </source>
</evidence>
<evidence type="ECO:0000256" key="2">
    <source>
        <dbReference type="ARBA" id="ARBA00009874"/>
    </source>
</evidence>
<evidence type="ECO:0000256" key="9">
    <source>
        <dbReference type="ARBA" id="ARBA00023010"/>
    </source>
</evidence>
<name>A0A1V9XXS2_9ACAR</name>
<keyword evidence="6" id="KW-1000">Mitochondrion outer membrane</keyword>
<evidence type="ECO:0000256" key="8">
    <source>
        <dbReference type="ARBA" id="ARBA00022989"/>
    </source>
</evidence>
<comment type="caution">
    <text evidence="15">The sequence shown here is derived from an EMBL/GenBank/DDBJ whole genome shotgun (WGS) entry which is preliminary data.</text>
</comment>
<evidence type="ECO:0000256" key="13">
    <source>
        <dbReference type="SAM" id="MobiDB-lite"/>
    </source>
</evidence>
<dbReference type="PANTHER" id="PTHR12504:SF0">
    <property type="entry name" value="MITOCHONDRIAL IMPORT RECEPTOR SUBUNIT TOM22 HOMOLOG"/>
    <property type="match status" value="1"/>
</dbReference>
<keyword evidence="11 14" id="KW-0472">Membrane</keyword>
<protein>
    <recommendedName>
        <fullName evidence="3">Mitochondrial import receptor subunit TOM22 homolog</fullName>
    </recommendedName>
</protein>
<evidence type="ECO:0000313" key="16">
    <source>
        <dbReference type="Proteomes" id="UP000192247"/>
    </source>
</evidence>
<evidence type="ECO:0000256" key="14">
    <source>
        <dbReference type="SAM" id="Phobius"/>
    </source>
</evidence>
<comment type="subcellular location">
    <subcellularLocation>
        <location evidence="1">Mitochondrion outer membrane</location>
        <topology evidence="1">Single-pass membrane protein</topology>
    </subcellularLocation>
</comment>
<keyword evidence="5 14" id="KW-0812">Transmembrane</keyword>
<evidence type="ECO:0000256" key="7">
    <source>
        <dbReference type="ARBA" id="ARBA00022927"/>
    </source>
</evidence>
<keyword evidence="12 15" id="KW-0675">Receptor</keyword>
<keyword evidence="9" id="KW-0811">Translocation</keyword>
<feature type="region of interest" description="Disordered" evidence="13">
    <location>
        <begin position="1"/>
        <end position="24"/>
    </location>
</feature>
<dbReference type="STRING" id="418985.A0A1V9XXS2"/>
<reference evidence="15 16" key="1">
    <citation type="journal article" date="2017" name="Gigascience">
        <title>Draft genome of the honey bee ectoparasitic mite, Tropilaelaps mercedesae, is shaped by the parasitic life history.</title>
        <authorList>
            <person name="Dong X."/>
            <person name="Armstrong S.D."/>
            <person name="Xia D."/>
            <person name="Makepeace B.L."/>
            <person name="Darby A.C."/>
            <person name="Kadowaki T."/>
        </authorList>
    </citation>
    <scope>NUCLEOTIDE SEQUENCE [LARGE SCALE GENOMIC DNA]</scope>
    <source>
        <strain evidence="15">Wuxi-XJTLU</strain>
    </source>
</reference>
<evidence type="ECO:0000313" key="15">
    <source>
        <dbReference type="EMBL" id="OQR78317.1"/>
    </source>
</evidence>
<evidence type="ECO:0000256" key="4">
    <source>
        <dbReference type="ARBA" id="ARBA00022448"/>
    </source>
</evidence>